<feature type="region of interest" description="Disordered" evidence="1">
    <location>
        <begin position="1"/>
        <end position="44"/>
    </location>
</feature>
<keyword evidence="3" id="KW-1185">Reference proteome</keyword>
<evidence type="ECO:0000256" key="1">
    <source>
        <dbReference type="SAM" id="MobiDB-lite"/>
    </source>
</evidence>
<feature type="region of interest" description="Disordered" evidence="1">
    <location>
        <begin position="203"/>
        <end position="248"/>
    </location>
</feature>
<feature type="compositionally biased region" description="Low complexity" evidence="1">
    <location>
        <begin position="30"/>
        <end position="44"/>
    </location>
</feature>
<feature type="compositionally biased region" description="Acidic residues" evidence="1">
    <location>
        <begin position="203"/>
        <end position="242"/>
    </location>
</feature>
<organism evidence="2 3">
    <name type="scientific">Dyadobacter helix</name>
    <dbReference type="NCBI Taxonomy" id="2822344"/>
    <lineage>
        <taxon>Bacteria</taxon>
        <taxon>Pseudomonadati</taxon>
        <taxon>Bacteroidota</taxon>
        <taxon>Cytophagia</taxon>
        <taxon>Cytophagales</taxon>
        <taxon>Spirosomataceae</taxon>
        <taxon>Dyadobacter</taxon>
    </lineage>
</organism>
<proteinExistence type="predicted"/>
<evidence type="ECO:0000313" key="2">
    <source>
        <dbReference type="EMBL" id="CAG5002136.1"/>
    </source>
</evidence>
<feature type="compositionally biased region" description="Basic and acidic residues" evidence="1">
    <location>
        <begin position="10"/>
        <end position="26"/>
    </location>
</feature>
<dbReference type="RefSeq" id="WP_215239384.1">
    <property type="nucleotide sequence ID" value="NZ_CAJRAF010000002.1"/>
</dbReference>
<dbReference type="Proteomes" id="UP000680038">
    <property type="component" value="Unassembled WGS sequence"/>
</dbReference>
<feature type="compositionally biased region" description="Low complexity" evidence="1">
    <location>
        <begin position="76"/>
        <end position="93"/>
    </location>
</feature>
<dbReference type="AlphaFoldDB" id="A0A916JCF7"/>
<sequence length="248" mass="26395">MAESTNDPELTNKGHRAPEKNTDRPKNNLAGIGAPAAGAATGAAVAAGIKFSDDIIEALAGNPEADAVPDQDPNEPENAPEANTNTVTTPATPIAHTPNETVPQGEPDSDQNGNAIIDQTGGIGSQEHNETVDAIEVGGEAQGDVTDGRDSGTDEIIEAVDTDENYPDLFFVDTDEDGSFDVVEMDIDHDGVIDALYVDDEYTAEEELSDEAEYQDEPTQDDTEDAYENDDTYEDYDSDETLDLNSIL</sequence>
<dbReference type="EMBL" id="CAJRAF010000002">
    <property type="protein sequence ID" value="CAG5002136.1"/>
    <property type="molecule type" value="Genomic_DNA"/>
</dbReference>
<evidence type="ECO:0000313" key="3">
    <source>
        <dbReference type="Proteomes" id="UP000680038"/>
    </source>
</evidence>
<comment type="caution">
    <text evidence="2">The sequence shown here is derived from an EMBL/GenBank/DDBJ whole genome shotgun (WGS) entry which is preliminary data.</text>
</comment>
<accession>A0A916JCF7</accession>
<gene>
    <name evidence="2" type="ORF">DYBT9275_02817</name>
</gene>
<protein>
    <submittedName>
        <fullName evidence="2">Uncharacterized protein</fullName>
    </submittedName>
</protein>
<reference evidence="2" key="1">
    <citation type="submission" date="2021-04" db="EMBL/GenBank/DDBJ databases">
        <authorList>
            <person name="Rodrigo-Torres L."/>
            <person name="Arahal R. D."/>
            <person name="Lucena T."/>
        </authorList>
    </citation>
    <scope>NUCLEOTIDE SEQUENCE</scope>
    <source>
        <strain evidence="2">CECT 9275</strain>
    </source>
</reference>
<name>A0A916JCF7_9BACT</name>
<feature type="region of interest" description="Disordered" evidence="1">
    <location>
        <begin position="60"/>
        <end position="154"/>
    </location>
</feature>